<proteinExistence type="predicted"/>
<evidence type="ECO:0000313" key="2">
    <source>
        <dbReference type="EMBL" id="EHN10393.1"/>
    </source>
</evidence>
<keyword evidence="3" id="KW-1185">Reference proteome</keyword>
<dbReference type="Proteomes" id="UP000005143">
    <property type="component" value="Unassembled WGS sequence"/>
</dbReference>
<gene>
    <name evidence="2" type="ORF">PAI11_27750</name>
</gene>
<evidence type="ECO:0000259" key="1">
    <source>
        <dbReference type="Pfam" id="PF03009"/>
    </source>
</evidence>
<dbReference type="EC" id="3.1.4.46" evidence="2"/>
<dbReference type="EMBL" id="AGUD01000224">
    <property type="protein sequence ID" value="EHN10393.1"/>
    <property type="molecule type" value="Genomic_DNA"/>
</dbReference>
<protein>
    <submittedName>
        <fullName evidence="2">Glycerophosphoryl diester phosphodiesterase</fullName>
        <ecNumber evidence="2">3.1.4.46</ecNumber>
    </submittedName>
</protein>
<dbReference type="Gene3D" id="3.20.20.190">
    <property type="entry name" value="Phosphatidylinositol (PI) phosphodiesterase"/>
    <property type="match status" value="2"/>
</dbReference>
<comment type="caution">
    <text evidence="2">The sequence shown here is derived from an EMBL/GenBank/DDBJ whole genome shotgun (WGS) entry which is preliminary data.</text>
</comment>
<feature type="domain" description="GP-PDE" evidence="1">
    <location>
        <begin position="114"/>
        <end position="244"/>
    </location>
</feature>
<dbReference type="GO" id="GO:0008889">
    <property type="term" value="F:glycerophosphodiester phosphodiesterase activity"/>
    <property type="evidence" value="ECO:0007669"/>
    <property type="project" value="UniProtKB-EC"/>
</dbReference>
<dbReference type="OrthoDB" id="9758957at2"/>
<reference evidence="2 3" key="1">
    <citation type="journal article" date="2013" name="Biodegradation">
        <title>Quantitative proteomic analysis of ibuprofen-degrading Patulibacter sp. strain I11.</title>
        <authorList>
            <person name="Almeida B."/>
            <person name="Kjeldal H."/>
            <person name="Lolas I."/>
            <person name="Knudsen A.D."/>
            <person name="Carvalho G."/>
            <person name="Nielsen K.L."/>
            <person name="Barreto Crespo M.T."/>
            <person name="Stensballe A."/>
            <person name="Nielsen J.L."/>
        </authorList>
    </citation>
    <scope>NUCLEOTIDE SEQUENCE [LARGE SCALE GENOMIC DNA]</scope>
    <source>
        <strain evidence="2 3">I11</strain>
    </source>
</reference>
<dbReference type="CDD" id="cd08556">
    <property type="entry name" value="GDPD"/>
    <property type="match status" value="1"/>
</dbReference>
<name>H0E7H3_9ACTN</name>
<dbReference type="InterPro" id="IPR017946">
    <property type="entry name" value="PLC-like_Pdiesterase_TIM-brl"/>
</dbReference>
<dbReference type="RefSeq" id="WP_007576274.1">
    <property type="nucleotide sequence ID" value="NZ_AGUD01000224.1"/>
</dbReference>
<evidence type="ECO:0000313" key="3">
    <source>
        <dbReference type="Proteomes" id="UP000005143"/>
    </source>
</evidence>
<dbReference type="PATRIC" id="fig|1097667.3.peg.2755"/>
<dbReference type="SUPFAM" id="SSF51695">
    <property type="entry name" value="PLC-like phosphodiesterases"/>
    <property type="match status" value="1"/>
</dbReference>
<dbReference type="PANTHER" id="PTHR46211">
    <property type="entry name" value="GLYCEROPHOSPHORYL DIESTER PHOSPHODIESTERASE"/>
    <property type="match status" value="1"/>
</dbReference>
<accession>H0E7H3</accession>
<dbReference type="AlphaFoldDB" id="H0E7H3"/>
<sequence length="252" mass="27006">MSDDAAAADRWPGAAARRDGRTLRIGHKGCHAVVPGNSLESLERAAALGVDAVEFDALPDGRGGLRLAHDPHDLAARPDAPTLEQALDRLCQPDLAHLGIDLDSKVPGDEALIVAALRERDLLDRVLVSTMEPPTLHALRALEPRLRLGWSVPRVRRDYLASRATRPLAIAAVLAARRLLPRTLVPALRDGRVDAVMAHHSLVTPSFARAILAHGELHVWTVDDPDRAAALFAIGVSGVISNDPRILPGGSR</sequence>
<organism evidence="2 3">
    <name type="scientific">Patulibacter medicamentivorans</name>
    <dbReference type="NCBI Taxonomy" id="1097667"/>
    <lineage>
        <taxon>Bacteria</taxon>
        <taxon>Bacillati</taxon>
        <taxon>Actinomycetota</taxon>
        <taxon>Thermoleophilia</taxon>
        <taxon>Solirubrobacterales</taxon>
        <taxon>Patulibacteraceae</taxon>
        <taxon>Patulibacter</taxon>
    </lineage>
</organism>
<keyword evidence="2" id="KW-0378">Hydrolase</keyword>
<dbReference type="InterPro" id="IPR030395">
    <property type="entry name" value="GP_PDE_dom"/>
</dbReference>
<dbReference type="Pfam" id="PF03009">
    <property type="entry name" value="GDPD"/>
    <property type="match status" value="1"/>
</dbReference>
<dbReference type="PANTHER" id="PTHR46211:SF1">
    <property type="entry name" value="GLYCEROPHOSPHODIESTER PHOSPHODIESTERASE, CYTOPLASMIC"/>
    <property type="match status" value="1"/>
</dbReference>
<dbReference type="GO" id="GO:0006629">
    <property type="term" value="P:lipid metabolic process"/>
    <property type="evidence" value="ECO:0007669"/>
    <property type="project" value="InterPro"/>
</dbReference>